<dbReference type="InterPro" id="IPR002182">
    <property type="entry name" value="NB-ARC"/>
</dbReference>
<dbReference type="Pfam" id="PF26355">
    <property type="entry name" value="HTH_VMAP-M9"/>
    <property type="match status" value="1"/>
</dbReference>
<evidence type="ECO:0000313" key="4">
    <source>
        <dbReference type="Proteomes" id="UP001576780"/>
    </source>
</evidence>
<feature type="domain" description="vWA-MoxR associated protein N-terminal HTH" evidence="2">
    <location>
        <begin position="1"/>
        <end position="81"/>
    </location>
</feature>
<dbReference type="Pfam" id="PF00931">
    <property type="entry name" value="NB-ARC"/>
    <property type="match status" value="1"/>
</dbReference>
<organism evidence="3 4">
    <name type="scientific">Floridaenema evergladense BLCC-F167</name>
    <dbReference type="NCBI Taxonomy" id="3153639"/>
    <lineage>
        <taxon>Bacteria</taxon>
        <taxon>Bacillati</taxon>
        <taxon>Cyanobacteriota</taxon>
        <taxon>Cyanophyceae</taxon>
        <taxon>Oscillatoriophycideae</taxon>
        <taxon>Aerosakkonematales</taxon>
        <taxon>Aerosakkonemataceae</taxon>
        <taxon>Floridanema</taxon>
        <taxon>Floridanema evergladense</taxon>
    </lineage>
</organism>
<dbReference type="InterPro" id="IPR027417">
    <property type="entry name" value="P-loop_NTPase"/>
</dbReference>
<gene>
    <name evidence="3" type="ORF">ACE1CA_07280</name>
</gene>
<evidence type="ECO:0000259" key="1">
    <source>
        <dbReference type="Pfam" id="PF00931"/>
    </source>
</evidence>
<protein>
    <submittedName>
        <fullName evidence="3">NB-ARC domain-containing protein</fullName>
    </submittedName>
</protein>
<name>A0ABV4WGW2_9CYAN</name>
<dbReference type="Proteomes" id="UP001576780">
    <property type="component" value="Unassembled WGS sequence"/>
</dbReference>
<evidence type="ECO:0000259" key="2">
    <source>
        <dbReference type="Pfam" id="PF26355"/>
    </source>
</evidence>
<accession>A0ABV4WGW2</accession>
<dbReference type="Gene3D" id="3.40.50.300">
    <property type="entry name" value="P-loop containing nucleotide triphosphate hydrolases"/>
    <property type="match status" value="1"/>
</dbReference>
<dbReference type="PRINTS" id="PR00364">
    <property type="entry name" value="DISEASERSIST"/>
</dbReference>
<comment type="caution">
    <text evidence="3">The sequence shown here is derived from an EMBL/GenBank/DDBJ whole genome shotgun (WGS) entry which is preliminary data.</text>
</comment>
<keyword evidence="4" id="KW-1185">Reference proteome</keyword>
<dbReference type="SUPFAM" id="SSF52540">
    <property type="entry name" value="P-loop containing nucleoside triphosphate hydrolases"/>
    <property type="match status" value="1"/>
</dbReference>
<sequence length="465" mass="53229">MDIAEVLQLAEALVFAKTGKHLDHLQKTVLKGTIQGQTYSEIAQDNGFSESHVKNVGHELWNNLSQALGEKVTKANFRGIFINLKNNNFIGSNVCQTNSTFNNINIFADEARSQTPTQQPQQTPKPHIDLGDAPEIFSFFDRTTQLTTLETWILQQNTRLIAILGISGIGKTTLSLQLIEQIKHNFEYIIYRSLRFSPTIETTLTNLLQIFAPKSETPQNIETQLSQLINYLRQHRCLIILDDIHTLFSSKQLAGQYQTGYENYHLFFQLITQVTHQSCLIVNSWEKPREVTQLKKENNAIHCLLLEGLGEAAKEIIREQELLDEDCWQSLIDRYQGNPLWLEFTANLIKELFAGKVSEFLQCDTLILSESLQAQLDQQFQRLTPQEIAVMIQLAKENEPVCLAHLIKNLDLPTSELLNAMQSLGMRLLLDVKECDRTRFFSLNPVLKQYVKNRYSQFKISLGTF</sequence>
<dbReference type="InterPro" id="IPR058651">
    <property type="entry name" value="HTH_VMAP-M9"/>
</dbReference>
<reference evidence="3 4" key="1">
    <citation type="submission" date="2024-09" db="EMBL/GenBank/DDBJ databases">
        <title>Floridaenema gen nov. (Aerosakkonemataceae, Aerosakkonematales ord. nov., Cyanobacteria) from benthic tropical and subtropical fresh waters, with the description of four new species.</title>
        <authorList>
            <person name="Moretto J.A."/>
            <person name="Berthold D.E."/>
            <person name="Lefler F.W."/>
            <person name="Huang I.-S."/>
            <person name="Laughinghouse H. IV."/>
        </authorList>
    </citation>
    <scope>NUCLEOTIDE SEQUENCE [LARGE SCALE GENOMIC DNA]</scope>
    <source>
        <strain evidence="3 4">BLCC-F167</strain>
    </source>
</reference>
<proteinExistence type="predicted"/>
<dbReference type="RefSeq" id="WP_413276758.1">
    <property type="nucleotide sequence ID" value="NZ_JBHFNT010000061.1"/>
</dbReference>
<dbReference type="EMBL" id="JBHFNT010000061">
    <property type="protein sequence ID" value="MFB2834320.1"/>
    <property type="molecule type" value="Genomic_DNA"/>
</dbReference>
<feature type="domain" description="NB-ARC" evidence="1">
    <location>
        <begin position="145"/>
        <end position="246"/>
    </location>
</feature>
<evidence type="ECO:0000313" key="3">
    <source>
        <dbReference type="EMBL" id="MFB2834320.1"/>
    </source>
</evidence>